<dbReference type="Gene3D" id="3.80.10.10">
    <property type="entry name" value="Ribonuclease Inhibitor"/>
    <property type="match status" value="2"/>
</dbReference>
<feature type="domain" description="F-box" evidence="3">
    <location>
        <begin position="33"/>
        <end position="64"/>
    </location>
</feature>
<dbReference type="InterPro" id="IPR032675">
    <property type="entry name" value="LRR_dom_sf"/>
</dbReference>
<feature type="region of interest" description="Disordered" evidence="2">
    <location>
        <begin position="259"/>
        <end position="291"/>
    </location>
</feature>
<evidence type="ECO:0000313" key="5">
    <source>
        <dbReference type="Proteomes" id="UP000001058"/>
    </source>
</evidence>
<dbReference type="CDD" id="cd09917">
    <property type="entry name" value="F-box_SF"/>
    <property type="match status" value="1"/>
</dbReference>
<dbReference type="GeneID" id="9620150"/>
<dbReference type="Pfam" id="PF00646">
    <property type="entry name" value="F-box"/>
    <property type="match status" value="1"/>
</dbReference>
<evidence type="ECO:0000259" key="3">
    <source>
        <dbReference type="Pfam" id="PF00646"/>
    </source>
</evidence>
<reference evidence="4 5" key="1">
    <citation type="journal article" date="2010" name="Science">
        <title>Genomic analysis of organismal complexity in the multicellular green alga Volvox carteri.</title>
        <authorList>
            <person name="Prochnik S.E."/>
            <person name="Umen J."/>
            <person name="Nedelcu A.M."/>
            <person name="Hallmann A."/>
            <person name="Miller S.M."/>
            <person name="Nishii I."/>
            <person name="Ferris P."/>
            <person name="Kuo A."/>
            <person name="Mitros T."/>
            <person name="Fritz-Laylin L.K."/>
            <person name="Hellsten U."/>
            <person name="Chapman J."/>
            <person name="Simakov O."/>
            <person name="Rensing S.A."/>
            <person name="Terry A."/>
            <person name="Pangilinan J."/>
            <person name="Kapitonov V."/>
            <person name="Jurka J."/>
            <person name="Salamov A."/>
            <person name="Shapiro H."/>
            <person name="Schmutz J."/>
            <person name="Grimwood J."/>
            <person name="Lindquist E."/>
            <person name="Lucas S."/>
            <person name="Grigoriev I.V."/>
            <person name="Schmitt R."/>
            <person name="Kirk D."/>
            <person name="Rokhsar D.S."/>
        </authorList>
    </citation>
    <scope>NUCLEOTIDE SEQUENCE [LARGE SCALE GENOMIC DNA]</scope>
    <source>
        <strain evidence="5">f. Nagariensis / Eve</strain>
    </source>
</reference>
<accession>D8TKY5</accession>
<feature type="compositionally biased region" description="Low complexity" evidence="2">
    <location>
        <begin position="186"/>
        <end position="198"/>
    </location>
</feature>
<feature type="compositionally biased region" description="Gly residues" evidence="2">
    <location>
        <begin position="219"/>
        <end position="228"/>
    </location>
</feature>
<feature type="compositionally biased region" description="Basic and acidic residues" evidence="2">
    <location>
        <begin position="919"/>
        <end position="932"/>
    </location>
</feature>
<dbReference type="InterPro" id="IPR036047">
    <property type="entry name" value="F-box-like_dom_sf"/>
</dbReference>
<dbReference type="KEGG" id="vcn:VOLCADRAFT_87292"/>
<feature type="region of interest" description="Disordered" evidence="2">
    <location>
        <begin position="152"/>
        <end position="234"/>
    </location>
</feature>
<keyword evidence="5" id="KW-1185">Reference proteome</keyword>
<dbReference type="OrthoDB" id="547616at2759"/>
<feature type="compositionally biased region" description="Low complexity" evidence="2">
    <location>
        <begin position="154"/>
        <end position="166"/>
    </location>
</feature>
<gene>
    <name evidence="4" type="ORF">VOLCADRAFT_87292</name>
</gene>
<protein>
    <recommendedName>
        <fullName evidence="3">F-box domain-containing protein</fullName>
    </recommendedName>
</protein>
<dbReference type="AlphaFoldDB" id="D8TKY5"/>
<feature type="region of interest" description="Disordered" evidence="2">
    <location>
        <begin position="838"/>
        <end position="939"/>
    </location>
</feature>
<dbReference type="EMBL" id="GL378326">
    <property type="protein sequence ID" value="EFJ51777.1"/>
    <property type="molecule type" value="Genomic_DNA"/>
</dbReference>
<feature type="compositionally biased region" description="Low complexity" evidence="2">
    <location>
        <begin position="264"/>
        <end position="284"/>
    </location>
</feature>
<dbReference type="SUPFAM" id="SSF52047">
    <property type="entry name" value="RNI-like"/>
    <property type="match status" value="1"/>
</dbReference>
<dbReference type="RefSeq" id="XP_002947187.1">
    <property type="nucleotide sequence ID" value="XM_002947141.1"/>
</dbReference>
<evidence type="ECO:0000256" key="2">
    <source>
        <dbReference type="SAM" id="MobiDB-lite"/>
    </source>
</evidence>
<dbReference type="SUPFAM" id="SSF81383">
    <property type="entry name" value="F-box domain"/>
    <property type="match status" value="1"/>
</dbReference>
<dbReference type="InParanoid" id="D8TKY5"/>
<evidence type="ECO:0000313" key="4">
    <source>
        <dbReference type="EMBL" id="EFJ51777.1"/>
    </source>
</evidence>
<sequence>MSSLGLAYLLASPQEDFTFLLRRLPAPALAEGILADIMMHLDLRDVLACRLVNKTWSRAAATVIRHVNVPCKAVATTANAAGVGSVDVALRRLHRMWPVASAVTLSGLAAGRALNEELSLQLLANHLSRWRNLKELNLLEMPVTPATTVRLAVQQQQQQQPAAAPPYDRHDDTGATAAPGTRDPSTTAVAAAAAANTAPGEITATSVREYSRSNRSMGGSRGSGGGEGHASSRSPGPWGLACLSCCLGLTRLHVELVPASEGVSSPSSSWRQRQQRWGRWGPQRASRRPDPAQLAAGQAVLLEGLTRLTRLTHLCLKLLEVPDQDMEEDEELAEVEEEGEGSTESELEAVVQTGIEEALVGALWCGGLSADCKGETRTAAGGEDVSSAAVAADAIISPAATTGADDYLLDLEEAGNYGSDLDMDLDLDLGQDSKSRNGRATAGNAGEGSTSEVEVAQVPGFGSCWIPHPALFVRMGPRLRSLRLVGCDLQGGGALTALASVLTCLTSLSLQGRLELTREDLGALSSLRDLQDLSLSGVDLVYGQDDLDDYPQDLMNELYGALQQLRHFQSLKFEVNSRRCIGLHSSWLPVEDVPLSHLRSLSLSLTLDSGHALQILAELTSLTALSLSYLTCPVALYSDDMTALAPLTGLRRFSLRHDPSERDFIISLSGRVVQELAGAWTQLSQLAFSGQIEPDVPGKPSLDCLASWTSLRDLSLTAVPEEQISLAWFRHTTTTAATSSTAFVATDGLGGGSRSWGPGGDDDDNREAAIAAGALDLGVGLGRCLPPGLVRLELSGIRLRGGELLELLAGPMTGLTSLQVLDCGLTPAHLMRTALHSATGNGGCSAAARPFSRQRESSLNQQPQYLVGNHQPQQQGTKEGERGGQEQQNWQPRCPSASSPMTGLSENGFGSVVGDGTGESDRIDRPEDEGGRGAEVNGTGGCGSCGGGDVSCCCWRWRLIRHGVATLGSLRSLEFMLLGLPDDELAAAEVLRPLSVLTGLRYLTLRAPGLQAAATGEVSEPLGCMMQLRCLNLAGPSADSAAARGAEDAARQLPYLKC</sequence>
<dbReference type="InterPro" id="IPR001810">
    <property type="entry name" value="F-box_dom"/>
</dbReference>
<evidence type="ECO:0000256" key="1">
    <source>
        <dbReference type="ARBA" id="ARBA00004430"/>
    </source>
</evidence>
<feature type="region of interest" description="Disordered" evidence="2">
    <location>
        <begin position="428"/>
        <end position="452"/>
    </location>
</feature>
<proteinExistence type="predicted"/>
<dbReference type="GO" id="GO:0005930">
    <property type="term" value="C:axoneme"/>
    <property type="evidence" value="ECO:0007669"/>
    <property type="project" value="UniProtKB-SubCell"/>
</dbReference>
<feature type="compositionally biased region" description="Polar residues" evidence="2">
    <location>
        <begin position="857"/>
        <end position="877"/>
    </location>
</feature>
<name>D8TKY5_VOLCA</name>
<feature type="compositionally biased region" description="Polar residues" evidence="2">
    <location>
        <begin position="885"/>
        <end position="905"/>
    </location>
</feature>
<comment type="subcellular location">
    <subcellularLocation>
        <location evidence="1">Cytoplasm</location>
        <location evidence="1">Cytoskeleton</location>
        <location evidence="1">Cilium axoneme</location>
    </subcellularLocation>
</comment>
<organism evidence="5">
    <name type="scientific">Volvox carteri f. nagariensis</name>
    <dbReference type="NCBI Taxonomy" id="3068"/>
    <lineage>
        <taxon>Eukaryota</taxon>
        <taxon>Viridiplantae</taxon>
        <taxon>Chlorophyta</taxon>
        <taxon>core chlorophytes</taxon>
        <taxon>Chlorophyceae</taxon>
        <taxon>CS clade</taxon>
        <taxon>Chlamydomonadales</taxon>
        <taxon>Volvocaceae</taxon>
        <taxon>Volvox</taxon>
    </lineage>
</organism>
<dbReference type="Proteomes" id="UP000001058">
    <property type="component" value="Unassembled WGS sequence"/>
</dbReference>